<accession>S2SYD9</accession>
<gene>
    <name evidence="1" type="ORF">Lpp126_04016</name>
</gene>
<dbReference type="AlphaFoldDB" id="S2SYD9"/>
<evidence type="ECO:0000313" key="2">
    <source>
        <dbReference type="Proteomes" id="UP000014243"/>
    </source>
</evidence>
<feature type="non-terminal residue" evidence="1">
    <location>
        <position position="44"/>
    </location>
</feature>
<dbReference type="GO" id="GO:0016829">
    <property type="term" value="F:lyase activity"/>
    <property type="evidence" value="ECO:0007669"/>
    <property type="project" value="UniProtKB-KW"/>
</dbReference>
<protein>
    <submittedName>
        <fullName evidence="1">Cystathionine beta-lyase</fullName>
    </submittedName>
</protein>
<organism evidence="1 2">
    <name type="scientific">Lacticaseibacillus paracasei subsp. paracasei Lpp126</name>
    <dbReference type="NCBI Taxonomy" id="1256206"/>
    <lineage>
        <taxon>Bacteria</taxon>
        <taxon>Bacillati</taxon>
        <taxon>Bacillota</taxon>
        <taxon>Bacilli</taxon>
        <taxon>Lactobacillales</taxon>
        <taxon>Lactobacillaceae</taxon>
        <taxon>Lacticaseibacillus</taxon>
    </lineage>
</organism>
<dbReference type="EMBL" id="ANKC01000260">
    <property type="protein sequence ID" value="EPC84473.1"/>
    <property type="molecule type" value="Genomic_DNA"/>
</dbReference>
<comment type="caution">
    <text evidence="1">The sequence shown here is derived from an EMBL/GenBank/DDBJ whole genome shotgun (WGS) entry which is preliminary data.</text>
</comment>
<evidence type="ECO:0000313" key="1">
    <source>
        <dbReference type="EMBL" id="EPC84473.1"/>
    </source>
</evidence>
<reference evidence="1 2" key="1">
    <citation type="journal article" date="2013" name="PLoS ONE">
        <title>Lactobacillus paracasei comparative genomics: towards species pan-genome definition and exploitation of diversity.</title>
        <authorList>
            <person name="Smokvina T."/>
            <person name="Wels M."/>
            <person name="Polka J."/>
            <person name="Chervaux C."/>
            <person name="Brisse S."/>
            <person name="Boekhorst J."/>
            <person name="van Hylckama Vlieg J.E."/>
            <person name="Siezen R.J."/>
        </authorList>
    </citation>
    <scope>NUCLEOTIDE SEQUENCE [LARGE SCALE GENOMIC DNA]</scope>
    <source>
        <strain evidence="1 2">Lpp126</strain>
    </source>
</reference>
<dbReference type="Proteomes" id="UP000014243">
    <property type="component" value="Unassembled WGS sequence"/>
</dbReference>
<keyword evidence="1" id="KW-0456">Lyase</keyword>
<proteinExistence type="predicted"/>
<sequence length="44" mass="4840">MTQFNTKLVHGPQLQTDKAGAIVPPVYQSAMYRFAPDGGTSDWD</sequence>
<name>S2SYD9_LACPA</name>